<accession>A0ABX1VAI9</accession>
<feature type="domain" description="DUF1989" evidence="2">
    <location>
        <begin position="28"/>
        <end position="191"/>
    </location>
</feature>
<dbReference type="RefSeq" id="WP_171183105.1">
    <property type="nucleotide sequence ID" value="NZ_WTPX01000006.1"/>
</dbReference>
<reference evidence="3 4" key="1">
    <citation type="journal article" date="2020" name="Syst. Appl. Microbiol.">
        <title>Alienimonas chondri sp. nov., a novel planctomycete isolated from the biofilm of the red alga Chondrus crispus.</title>
        <authorList>
            <person name="Vitorino I."/>
            <person name="Albuquerque L."/>
            <person name="Wiegand S."/>
            <person name="Kallscheuer N."/>
            <person name="da Costa M.S."/>
            <person name="Lobo-da-Cunha A."/>
            <person name="Jogler C."/>
            <person name="Lage O.M."/>
        </authorList>
    </citation>
    <scope>NUCLEOTIDE SEQUENCE [LARGE SCALE GENOMIC DNA]</scope>
    <source>
        <strain evidence="3 4">LzC2</strain>
    </source>
</reference>
<evidence type="ECO:0000313" key="4">
    <source>
        <dbReference type="Proteomes" id="UP000609651"/>
    </source>
</evidence>
<dbReference type="InterPro" id="IPR018959">
    <property type="entry name" value="DUF1989"/>
</dbReference>
<sequence>MPALAPPPPGPAPPSADPTESRPQGRRRIAPCTGIAFELKRGERLRVIDPGGRQVSDLLCYPADDVREFLSCGRTFDYEETLLLTTGNFLWSNRSNKLMKIVADTCGRHDFLLTPCSPEMYRILYGLDDHPSCFANLAERLGPYGIEPDAIPGTFNCFMNVQFQPSGKISVETPLSEPGDAVEFEALVDLIVGLTACPSETTNGGSVGPIDFEITRPA</sequence>
<organism evidence="3 4">
    <name type="scientific">Alienimonas chondri</name>
    <dbReference type="NCBI Taxonomy" id="2681879"/>
    <lineage>
        <taxon>Bacteria</taxon>
        <taxon>Pseudomonadati</taxon>
        <taxon>Planctomycetota</taxon>
        <taxon>Planctomycetia</taxon>
        <taxon>Planctomycetales</taxon>
        <taxon>Planctomycetaceae</taxon>
        <taxon>Alienimonas</taxon>
    </lineage>
</organism>
<evidence type="ECO:0000256" key="1">
    <source>
        <dbReference type="SAM" id="MobiDB-lite"/>
    </source>
</evidence>
<dbReference type="PANTHER" id="PTHR31527:SF0">
    <property type="entry name" value="RE64534P"/>
    <property type="match status" value="1"/>
</dbReference>
<dbReference type="Proteomes" id="UP000609651">
    <property type="component" value="Unassembled WGS sequence"/>
</dbReference>
<feature type="compositionally biased region" description="Pro residues" evidence="1">
    <location>
        <begin position="1"/>
        <end position="16"/>
    </location>
</feature>
<dbReference type="Pfam" id="PF09347">
    <property type="entry name" value="DUF1989"/>
    <property type="match status" value="1"/>
</dbReference>
<dbReference type="EMBL" id="WTPX01000006">
    <property type="protein sequence ID" value="NNJ24302.1"/>
    <property type="molecule type" value="Genomic_DNA"/>
</dbReference>
<proteinExistence type="predicted"/>
<evidence type="ECO:0000313" key="3">
    <source>
        <dbReference type="EMBL" id="NNJ24302.1"/>
    </source>
</evidence>
<gene>
    <name evidence="3" type="ORF">LzC2_03580</name>
</gene>
<feature type="region of interest" description="Disordered" evidence="1">
    <location>
        <begin position="1"/>
        <end position="27"/>
    </location>
</feature>
<keyword evidence="4" id="KW-1185">Reference proteome</keyword>
<dbReference type="PANTHER" id="PTHR31527">
    <property type="entry name" value="RE64534P"/>
    <property type="match status" value="1"/>
</dbReference>
<protein>
    <recommendedName>
        <fullName evidence="2">DUF1989 domain-containing protein</fullName>
    </recommendedName>
</protein>
<comment type="caution">
    <text evidence="3">The sequence shown here is derived from an EMBL/GenBank/DDBJ whole genome shotgun (WGS) entry which is preliminary data.</text>
</comment>
<evidence type="ECO:0000259" key="2">
    <source>
        <dbReference type="Pfam" id="PF09347"/>
    </source>
</evidence>
<name>A0ABX1VAI9_9PLAN</name>